<dbReference type="EMBL" id="MJEQ01037185">
    <property type="protein sequence ID" value="OIT04880.1"/>
    <property type="molecule type" value="Genomic_DNA"/>
</dbReference>
<dbReference type="AlphaFoldDB" id="A0A1J6IWB9"/>
<accession>A0A1J6IWB9</accession>
<protein>
    <submittedName>
        <fullName evidence="1">Uncharacterized protein</fullName>
    </submittedName>
</protein>
<gene>
    <name evidence="1" type="ORF">A4A49_11004</name>
</gene>
<proteinExistence type="predicted"/>
<keyword evidence="2" id="KW-1185">Reference proteome</keyword>
<reference evidence="1" key="1">
    <citation type="submission" date="2016-11" db="EMBL/GenBank/DDBJ databases">
        <title>The genome of Nicotiana attenuata.</title>
        <authorList>
            <person name="Xu S."/>
            <person name="Brockmoeller T."/>
            <person name="Gaquerel E."/>
            <person name="Navarro A."/>
            <person name="Kuhl H."/>
            <person name="Gase K."/>
            <person name="Ling Z."/>
            <person name="Zhou W."/>
            <person name="Kreitzer C."/>
            <person name="Stanke M."/>
            <person name="Tang H."/>
            <person name="Lyons E."/>
            <person name="Pandey P."/>
            <person name="Pandey S.P."/>
            <person name="Timmermann B."/>
            <person name="Baldwin I.T."/>
        </authorList>
    </citation>
    <scope>NUCLEOTIDE SEQUENCE [LARGE SCALE GENOMIC DNA]</scope>
    <source>
        <strain evidence="1">UT</strain>
    </source>
</reference>
<evidence type="ECO:0000313" key="2">
    <source>
        <dbReference type="Proteomes" id="UP000187609"/>
    </source>
</evidence>
<organism evidence="1 2">
    <name type="scientific">Nicotiana attenuata</name>
    <name type="common">Coyote tobacco</name>
    <dbReference type="NCBI Taxonomy" id="49451"/>
    <lineage>
        <taxon>Eukaryota</taxon>
        <taxon>Viridiplantae</taxon>
        <taxon>Streptophyta</taxon>
        <taxon>Embryophyta</taxon>
        <taxon>Tracheophyta</taxon>
        <taxon>Spermatophyta</taxon>
        <taxon>Magnoliopsida</taxon>
        <taxon>eudicotyledons</taxon>
        <taxon>Gunneridae</taxon>
        <taxon>Pentapetalae</taxon>
        <taxon>asterids</taxon>
        <taxon>lamiids</taxon>
        <taxon>Solanales</taxon>
        <taxon>Solanaceae</taxon>
        <taxon>Nicotianoideae</taxon>
        <taxon>Nicotianeae</taxon>
        <taxon>Nicotiana</taxon>
    </lineage>
</organism>
<dbReference type="Proteomes" id="UP000187609">
    <property type="component" value="Unassembled WGS sequence"/>
</dbReference>
<dbReference type="Gramene" id="OIT04880">
    <property type="protein sequence ID" value="OIT04880"/>
    <property type="gene ID" value="A4A49_11004"/>
</dbReference>
<comment type="caution">
    <text evidence="1">The sequence shown here is derived from an EMBL/GenBank/DDBJ whole genome shotgun (WGS) entry which is preliminary data.</text>
</comment>
<sequence>MYVYSFLCRSRLNSKNMASTSAMANVFPETKQELTSRKTDRSKAIIDGSPNTSSGYDFLCKPNKGRCTVVEDKAIAAGIFFNNSFTMAHILGEDRPIIATGEQAGNAAGYKANAANDEGHEHLGFEALECAGVAASKSENMKFSSGANTGFFKSTVALKPTTVVHATGDQARQVLDFSGNSGVGQNTNGKGHSNVQNVTDGIPNMQGMQSNMQIVKEQDIGVEQQAKETEMGGMQAVQTDAQNNSTGNLDPNTRAAQLGATDVNKEMLAHVEKLSKVDGVTKITAGGDWIEVMRSPSRQGTSPVVKAKQQHLSVPGVQQNIITPNSFDALVDEEETGINSSIVDGTMVQQQIVSCTSSEKIVQGNKLMDKQAHSSNIQRINQNNNIN</sequence>
<evidence type="ECO:0000313" key="1">
    <source>
        <dbReference type="EMBL" id="OIT04880.1"/>
    </source>
</evidence>
<name>A0A1J6IWB9_NICAT</name>